<dbReference type="AlphaFoldDB" id="A0A0G1CE56"/>
<evidence type="ECO:0000313" key="4">
    <source>
        <dbReference type="Proteomes" id="UP000034543"/>
    </source>
</evidence>
<evidence type="ECO:0000259" key="2">
    <source>
        <dbReference type="PROSITE" id="PS50164"/>
    </source>
</evidence>
<dbReference type="PANTHER" id="PTHR34477:SF1">
    <property type="entry name" value="UPF0213 PROTEIN YHBQ"/>
    <property type="match status" value="1"/>
</dbReference>
<dbReference type="CDD" id="cd10449">
    <property type="entry name" value="GIY-YIG_SLX1_like"/>
    <property type="match status" value="1"/>
</dbReference>
<feature type="domain" description="GIY-YIG" evidence="2">
    <location>
        <begin position="1"/>
        <end position="75"/>
    </location>
</feature>
<dbReference type="InterPro" id="IPR000305">
    <property type="entry name" value="GIY-YIG_endonuc"/>
</dbReference>
<reference evidence="3 4" key="1">
    <citation type="journal article" date="2015" name="Nature">
        <title>rRNA introns, odd ribosomes, and small enigmatic genomes across a large radiation of phyla.</title>
        <authorList>
            <person name="Brown C.T."/>
            <person name="Hug L.A."/>
            <person name="Thomas B.C."/>
            <person name="Sharon I."/>
            <person name="Castelle C.J."/>
            <person name="Singh A."/>
            <person name="Wilkins M.J."/>
            <person name="Williams K.H."/>
            <person name="Banfield J.F."/>
        </authorList>
    </citation>
    <scope>NUCLEOTIDE SEQUENCE [LARGE SCALE GENOMIC DNA]</scope>
</reference>
<dbReference type="EMBL" id="LCFB01000031">
    <property type="protein sequence ID" value="KKS83817.1"/>
    <property type="molecule type" value="Genomic_DNA"/>
</dbReference>
<dbReference type="InterPro" id="IPR035901">
    <property type="entry name" value="GIY-YIG_endonuc_sf"/>
</dbReference>
<comment type="similarity">
    <text evidence="1">Belongs to the UPF0213 family.</text>
</comment>
<comment type="caution">
    <text evidence="3">The sequence shown here is derived from an EMBL/GenBank/DDBJ whole genome shotgun (WGS) entry which is preliminary data.</text>
</comment>
<sequence length="84" mass="10198">MHYVYMLYSLKDHMLYIGFSDNLRIRVVQHIEGKVRATKHRLPLELIYYEAYKDKRDATKREYFLKSGRGRELIKSLLKHSLPR</sequence>
<protein>
    <recommendedName>
        <fullName evidence="2">GIY-YIG domain-containing protein</fullName>
    </recommendedName>
</protein>
<dbReference type="InterPro" id="IPR050190">
    <property type="entry name" value="UPF0213_domain"/>
</dbReference>
<dbReference type="Pfam" id="PF01541">
    <property type="entry name" value="GIY-YIG"/>
    <property type="match status" value="1"/>
</dbReference>
<dbReference type="Gene3D" id="3.40.1440.10">
    <property type="entry name" value="GIY-YIG endonuclease"/>
    <property type="match status" value="1"/>
</dbReference>
<name>A0A0G1CE56_9BACT</name>
<evidence type="ECO:0000256" key="1">
    <source>
        <dbReference type="ARBA" id="ARBA00007435"/>
    </source>
</evidence>
<dbReference type="SUPFAM" id="SSF82771">
    <property type="entry name" value="GIY-YIG endonuclease"/>
    <property type="match status" value="1"/>
</dbReference>
<proteinExistence type="inferred from homology"/>
<dbReference type="PANTHER" id="PTHR34477">
    <property type="entry name" value="UPF0213 PROTEIN YHBQ"/>
    <property type="match status" value="1"/>
</dbReference>
<organism evidence="3 4">
    <name type="scientific">Candidatus Gottesmanbacteria bacterium GW2011_GWA1_43_11</name>
    <dbReference type="NCBI Taxonomy" id="1618436"/>
    <lineage>
        <taxon>Bacteria</taxon>
        <taxon>Candidatus Gottesmaniibacteriota</taxon>
    </lineage>
</organism>
<accession>A0A0G1CE56</accession>
<dbReference type="STRING" id="1618436.UV59_C0031G0004"/>
<dbReference type="PROSITE" id="PS50164">
    <property type="entry name" value="GIY_YIG"/>
    <property type="match status" value="1"/>
</dbReference>
<dbReference type="Proteomes" id="UP000034543">
    <property type="component" value="Unassembled WGS sequence"/>
</dbReference>
<evidence type="ECO:0000313" key="3">
    <source>
        <dbReference type="EMBL" id="KKS83817.1"/>
    </source>
</evidence>
<gene>
    <name evidence="3" type="ORF">UV59_C0031G0004</name>
</gene>